<evidence type="ECO:0000313" key="7">
    <source>
        <dbReference type="Proteomes" id="UP000198386"/>
    </source>
</evidence>
<keyword evidence="7" id="KW-1185">Reference proteome</keyword>
<dbReference type="GO" id="GO:0005737">
    <property type="term" value="C:cytoplasm"/>
    <property type="evidence" value="ECO:0007669"/>
    <property type="project" value="UniProtKB-SubCell"/>
</dbReference>
<evidence type="ECO:0000256" key="2">
    <source>
        <dbReference type="ARBA" id="ARBA00022490"/>
    </source>
</evidence>
<organism evidence="6 7">
    <name type="scientific">Geodermatophilus saharensis</name>
    <dbReference type="NCBI Taxonomy" id="1137994"/>
    <lineage>
        <taxon>Bacteria</taxon>
        <taxon>Bacillati</taxon>
        <taxon>Actinomycetota</taxon>
        <taxon>Actinomycetes</taxon>
        <taxon>Geodermatophilales</taxon>
        <taxon>Geodermatophilaceae</taxon>
        <taxon>Geodermatophilus</taxon>
    </lineage>
</organism>
<evidence type="ECO:0000256" key="1">
    <source>
        <dbReference type="ARBA" id="ARBA00004496"/>
    </source>
</evidence>
<evidence type="ECO:0000256" key="3">
    <source>
        <dbReference type="ARBA" id="ARBA00022722"/>
    </source>
</evidence>
<sequence>MVPVLAGAGSVAAVTAPGWPDDAVALEALQDRLAAQRPPPWRPAGEPLVAAVAAADGGAGLVAAAVLARGPRVLAGTTVTGPAPGPYAPSLLALREGPLLAAAVAALGRRPDVLLVAAAGRDHPRRAGLALHLGAALDLPSAGVTDRPLVAVGPEPGPARGDTAPLLAVGEEVARAVRTAPGVRPVVASAGWRTDPATAAALVLSTTAGVRLPEPLRAARRRAREAR</sequence>
<dbReference type="Proteomes" id="UP000198386">
    <property type="component" value="Unassembled WGS sequence"/>
</dbReference>
<evidence type="ECO:0000313" key="6">
    <source>
        <dbReference type="EMBL" id="SNS21438.1"/>
    </source>
</evidence>
<dbReference type="Pfam" id="PF04493">
    <property type="entry name" value="Endonuclease_5"/>
    <property type="match status" value="1"/>
</dbReference>
<dbReference type="Gene3D" id="3.30.2170.10">
    <property type="entry name" value="archaeoglobus fulgidus dsm 4304 superfamily"/>
    <property type="match status" value="1"/>
</dbReference>
<protein>
    <submittedName>
        <fullName evidence="6">Endonuclease V</fullName>
    </submittedName>
</protein>
<comment type="subcellular location">
    <subcellularLocation>
        <location evidence="1">Cytoplasm</location>
    </subcellularLocation>
</comment>
<proteinExistence type="predicted"/>
<keyword evidence="4 6" id="KW-0255">Endonuclease</keyword>
<dbReference type="GO" id="GO:0043737">
    <property type="term" value="F:deoxyribonuclease V activity"/>
    <property type="evidence" value="ECO:0007669"/>
    <property type="project" value="TreeGrafter"/>
</dbReference>
<gene>
    <name evidence="6" type="ORF">SAMN04488107_1725</name>
</gene>
<name>A0A239CNX4_9ACTN</name>
<dbReference type="GO" id="GO:0006281">
    <property type="term" value="P:DNA repair"/>
    <property type="evidence" value="ECO:0007669"/>
    <property type="project" value="InterPro"/>
</dbReference>
<keyword evidence="3" id="KW-0540">Nuclease</keyword>
<dbReference type="GO" id="GO:0016891">
    <property type="term" value="F:RNA endonuclease activity producing 5'-phosphomonoesters, hydrolytic mechanism"/>
    <property type="evidence" value="ECO:0007669"/>
    <property type="project" value="TreeGrafter"/>
</dbReference>
<evidence type="ECO:0000256" key="4">
    <source>
        <dbReference type="ARBA" id="ARBA00022759"/>
    </source>
</evidence>
<dbReference type="GO" id="GO:0003727">
    <property type="term" value="F:single-stranded RNA binding"/>
    <property type="evidence" value="ECO:0007669"/>
    <property type="project" value="TreeGrafter"/>
</dbReference>
<dbReference type="InterPro" id="IPR007581">
    <property type="entry name" value="Endonuclease-V"/>
</dbReference>
<dbReference type="EMBL" id="FZOH01000003">
    <property type="protein sequence ID" value="SNS21438.1"/>
    <property type="molecule type" value="Genomic_DNA"/>
</dbReference>
<keyword evidence="5" id="KW-0378">Hydrolase</keyword>
<keyword evidence="2" id="KW-0963">Cytoplasm</keyword>
<dbReference type="AlphaFoldDB" id="A0A239CNX4"/>
<dbReference type="PANTHER" id="PTHR28511:SF1">
    <property type="entry name" value="ENDONUCLEASE V"/>
    <property type="match status" value="1"/>
</dbReference>
<dbReference type="PANTHER" id="PTHR28511">
    <property type="entry name" value="ENDONUCLEASE V"/>
    <property type="match status" value="1"/>
</dbReference>
<reference evidence="7" key="1">
    <citation type="submission" date="2017-06" db="EMBL/GenBank/DDBJ databases">
        <authorList>
            <person name="Varghese N."/>
            <person name="Submissions S."/>
        </authorList>
    </citation>
    <scope>NUCLEOTIDE SEQUENCE [LARGE SCALE GENOMIC DNA]</scope>
    <source>
        <strain evidence="7">DSM 45423</strain>
    </source>
</reference>
<evidence type="ECO:0000256" key="5">
    <source>
        <dbReference type="ARBA" id="ARBA00022801"/>
    </source>
</evidence>
<accession>A0A239CNX4</accession>